<organism evidence="5 6">
    <name type="scientific">Effrenium voratum</name>
    <dbReference type="NCBI Taxonomy" id="2562239"/>
    <lineage>
        <taxon>Eukaryota</taxon>
        <taxon>Sar</taxon>
        <taxon>Alveolata</taxon>
        <taxon>Dinophyceae</taxon>
        <taxon>Suessiales</taxon>
        <taxon>Symbiodiniaceae</taxon>
        <taxon>Effrenium</taxon>
    </lineage>
</organism>
<dbReference type="InterPro" id="IPR029063">
    <property type="entry name" value="SAM-dependent_MTases_sf"/>
</dbReference>
<dbReference type="Gene3D" id="3.40.50.150">
    <property type="entry name" value="Vaccinia Virus protein VP39"/>
    <property type="match status" value="1"/>
</dbReference>
<keyword evidence="3" id="KW-0949">S-adenosyl-L-methionine</keyword>
<protein>
    <submittedName>
        <fullName evidence="5">Uncharacterized protein</fullName>
    </submittedName>
</protein>
<dbReference type="EMBL" id="CAUJNA010000410">
    <property type="protein sequence ID" value="CAJ1376630.1"/>
    <property type="molecule type" value="Genomic_DNA"/>
</dbReference>
<sequence length="453" mass="49720">MEALELLEAGLSTQPAPSRGKRPAADAGLTALGPQGKNSRIASAKLADTLPGKKSKLLRGAADRKTKGKAQVKGGRESKGKVLQGAGRQRLKNKAQEEMSTRRERKADQAAPSAAKPPPQRAEQSDQPALSSKVAQRDKPFCYKGAKQGLLRAFKYARSWKVAVDFAGVATSSLSLQMLGVPFRHVWLSDNDASCQRMLREHFHGQALGDAKSMDLKQQEPPEIYFATPPCQSYSVLGSGDGEADARGVLLFHPLKVLRQHRPSLAFVENVATLLTKHKKSFQRFVRAAEDIGYCAVNKDQLNVTFHLRKLVQHAEEHQQLMGKADSKEFLVVDIGCSMQFAQSRLGCAPCLTAARCSNTNGYYITGLERAMSRQDILRCMGIPVSFYRASRAKVTRGKFGHMLGNAVPCNLWMRIIPRAMKAAGMVSPQAHVPDYWCELLAWARARGLTTPV</sequence>
<dbReference type="PANTHER" id="PTHR46098:SF1">
    <property type="entry name" value="TRNA (CYTOSINE(38)-C(5))-METHYLTRANSFERASE"/>
    <property type="match status" value="1"/>
</dbReference>
<dbReference type="SUPFAM" id="SSF53335">
    <property type="entry name" value="S-adenosyl-L-methionine-dependent methyltransferases"/>
    <property type="match status" value="1"/>
</dbReference>
<dbReference type="AlphaFoldDB" id="A0AA36HXK1"/>
<name>A0AA36HXK1_9DINO</name>
<accession>A0AA36HXK1</accession>
<feature type="region of interest" description="Disordered" evidence="4">
    <location>
        <begin position="1"/>
        <end position="135"/>
    </location>
</feature>
<feature type="compositionally biased region" description="Polar residues" evidence="4">
    <location>
        <begin position="125"/>
        <end position="134"/>
    </location>
</feature>
<feature type="compositionally biased region" description="Basic and acidic residues" evidence="4">
    <location>
        <begin position="94"/>
        <end position="108"/>
    </location>
</feature>
<dbReference type="Proteomes" id="UP001178507">
    <property type="component" value="Unassembled WGS sequence"/>
</dbReference>
<keyword evidence="6" id="KW-1185">Reference proteome</keyword>
<proteinExistence type="predicted"/>
<keyword evidence="1" id="KW-0489">Methyltransferase</keyword>
<evidence type="ECO:0000313" key="5">
    <source>
        <dbReference type="EMBL" id="CAJ1376630.1"/>
    </source>
</evidence>
<evidence type="ECO:0000256" key="1">
    <source>
        <dbReference type="ARBA" id="ARBA00022603"/>
    </source>
</evidence>
<dbReference type="InterPro" id="IPR001525">
    <property type="entry name" value="C5_MeTfrase"/>
</dbReference>
<evidence type="ECO:0000256" key="2">
    <source>
        <dbReference type="ARBA" id="ARBA00022679"/>
    </source>
</evidence>
<comment type="caution">
    <text evidence="5">The sequence shown here is derived from an EMBL/GenBank/DDBJ whole genome shotgun (WGS) entry which is preliminary data.</text>
</comment>
<dbReference type="GO" id="GO:0008168">
    <property type="term" value="F:methyltransferase activity"/>
    <property type="evidence" value="ECO:0007669"/>
    <property type="project" value="UniProtKB-KW"/>
</dbReference>
<evidence type="ECO:0000256" key="3">
    <source>
        <dbReference type="ARBA" id="ARBA00022691"/>
    </source>
</evidence>
<evidence type="ECO:0000313" key="6">
    <source>
        <dbReference type="Proteomes" id="UP001178507"/>
    </source>
</evidence>
<dbReference type="InterPro" id="IPR050750">
    <property type="entry name" value="C5-MTase"/>
</dbReference>
<keyword evidence="2" id="KW-0808">Transferase</keyword>
<evidence type="ECO:0000256" key="4">
    <source>
        <dbReference type="SAM" id="MobiDB-lite"/>
    </source>
</evidence>
<reference evidence="5" key="1">
    <citation type="submission" date="2023-08" db="EMBL/GenBank/DDBJ databases">
        <authorList>
            <person name="Chen Y."/>
            <person name="Shah S."/>
            <person name="Dougan E. K."/>
            <person name="Thang M."/>
            <person name="Chan C."/>
        </authorList>
    </citation>
    <scope>NUCLEOTIDE SEQUENCE</scope>
</reference>
<dbReference type="Pfam" id="PF00145">
    <property type="entry name" value="DNA_methylase"/>
    <property type="match status" value="1"/>
</dbReference>
<dbReference type="GO" id="GO:0032259">
    <property type="term" value="P:methylation"/>
    <property type="evidence" value="ECO:0007669"/>
    <property type="project" value="UniProtKB-KW"/>
</dbReference>
<gene>
    <name evidence="5" type="ORF">EVOR1521_LOCUS5648</name>
</gene>
<dbReference type="PANTHER" id="PTHR46098">
    <property type="entry name" value="TRNA (CYTOSINE(38)-C(5))-METHYLTRANSFERASE"/>
    <property type="match status" value="1"/>
</dbReference>